<name>A0A172XC49_BORTU</name>
<gene>
    <name evidence="1" type="ORF">A7978_03870</name>
</gene>
<accession>A0A172XC49</accession>
<dbReference type="InterPro" id="IPR027417">
    <property type="entry name" value="P-loop_NTPase"/>
</dbReference>
<dbReference type="PANTHER" id="PTHR11669">
    <property type="entry name" value="REPLICATION FACTOR C / DNA POLYMERASE III GAMMA-TAU SUBUNIT"/>
    <property type="match status" value="1"/>
</dbReference>
<dbReference type="InterPro" id="IPR050238">
    <property type="entry name" value="DNA_Rep/Repair_Clamp_Loader"/>
</dbReference>
<dbReference type="Proteomes" id="UP000264231">
    <property type="component" value="Chromosome"/>
</dbReference>
<dbReference type="AlphaFoldDB" id="A0A172XC49"/>
<proteinExistence type="predicted"/>
<dbReference type="SUPFAM" id="SSF52540">
    <property type="entry name" value="P-loop containing nucleoside triphosphate hydrolases"/>
    <property type="match status" value="1"/>
</dbReference>
<evidence type="ECO:0008006" key="3">
    <source>
        <dbReference type="Google" id="ProtNLM"/>
    </source>
</evidence>
<dbReference type="Pfam" id="PF13177">
    <property type="entry name" value="DNA_pol3_delta2"/>
    <property type="match status" value="1"/>
</dbReference>
<evidence type="ECO:0000313" key="2">
    <source>
        <dbReference type="Proteomes" id="UP000264231"/>
    </source>
</evidence>
<dbReference type="PANTHER" id="PTHR11669:SF0">
    <property type="entry name" value="PROTEIN STICHEL-LIKE 2"/>
    <property type="match status" value="1"/>
</dbReference>
<dbReference type="GO" id="GO:0006261">
    <property type="term" value="P:DNA-templated DNA replication"/>
    <property type="evidence" value="ECO:0007669"/>
    <property type="project" value="TreeGrafter"/>
</dbReference>
<sequence length="347" mass="41727">MESLSEITYEIIKEYEKGSLPNAILFWGERFSSKKTTAIELAKRILNTQTLTNPNLIIFSNLNIIEAKAYLNVNSNKVINKYLEYVKNIIFTKYNFSSDKNLKKIETDVNFINNTYYKNEYNETITKELIKKIEEIIKNINFNITINDVRKIKSWVLSEKHKIKVIYINEIENLNFNVYNALLKILEEPPLNIYFILATRNKNKIPKTILSRLRLYKFRKENRDFEIKQFKAIFNKNDELTTEEYFDSFHSEEHTKLKEEVKRILNIIKEKQGIFNLDTFNFLKDENIFKLFLQELTNQLRHEFLSQNLDTNTYLKRLEYLKYISKYSPYNQNKKLIIENLMLNYED</sequence>
<dbReference type="EMBL" id="CP015629">
    <property type="protein sequence ID" value="ANF34213.1"/>
    <property type="molecule type" value="Genomic_DNA"/>
</dbReference>
<dbReference type="RefSeq" id="WP_011772696.1">
    <property type="nucleotide sequence ID" value="NZ_CP015629.1"/>
</dbReference>
<evidence type="ECO:0000313" key="1">
    <source>
        <dbReference type="EMBL" id="ANF34213.1"/>
    </source>
</evidence>
<protein>
    <recommendedName>
        <fullName evidence="3">DNA polymerase III subunit gamma/tau</fullName>
    </recommendedName>
</protein>
<dbReference type="Gene3D" id="3.40.50.300">
    <property type="entry name" value="P-loop containing nucleotide triphosphate hydrolases"/>
    <property type="match status" value="1"/>
</dbReference>
<dbReference type="OMA" id="TWIFSEK"/>
<reference evidence="1 2" key="1">
    <citation type="submission" date="2016-05" db="EMBL/GenBank/DDBJ databases">
        <title>Chromosome and linear plasmid sequence of a 2015 human isolate of tick-borne relapsing fever spirochete, Borrelia turicatae.</title>
        <authorList>
            <person name="Kingry L.C."/>
            <person name="Dhwani B."/>
            <person name="Replogle A."/>
            <person name="Sexton C."/>
            <person name="Rowe L."/>
            <person name="Stermole B.M."/>
            <person name="Christensen A.M."/>
            <person name="Schriefer M.E."/>
        </authorList>
    </citation>
    <scope>NUCLEOTIDE SEQUENCE [LARGE SCALE GENOMIC DNA]</scope>
    <source>
        <strain evidence="1 2">BTE5EL</strain>
    </source>
</reference>
<organism evidence="1 2">
    <name type="scientific">Borrelia turicatae</name>
    <dbReference type="NCBI Taxonomy" id="142"/>
    <lineage>
        <taxon>Bacteria</taxon>
        <taxon>Pseudomonadati</taxon>
        <taxon>Spirochaetota</taxon>
        <taxon>Spirochaetia</taxon>
        <taxon>Spirochaetales</taxon>
        <taxon>Borreliaceae</taxon>
        <taxon>Borrelia</taxon>
    </lineage>
</organism>